<feature type="domain" description="DUF1570" evidence="3">
    <location>
        <begin position="212"/>
        <end position="335"/>
    </location>
</feature>
<feature type="signal peptide" evidence="2">
    <location>
        <begin position="1"/>
        <end position="24"/>
    </location>
</feature>
<dbReference type="Pfam" id="PF07607">
    <property type="entry name" value="DUF1570"/>
    <property type="match status" value="1"/>
</dbReference>
<dbReference type="Proteomes" id="UP000315724">
    <property type="component" value="Chromosome"/>
</dbReference>
<dbReference type="OrthoDB" id="291356at2"/>
<feature type="region of interest" description="Disordered" evidence="1">
    <location>
        <begin position="187"/>
        <end position="206"/>
    </location>
</feature>
<keyword evidence="5" id="KW-1185">Reference proteome</keyword>
<dbReference type="AlphaFoldDB" id="A0A517QIR6"/>
<evidence type="ECO:0000256" key="1">
    <source>
        <dbReference type="SAM" id="MobiDB-lite"/>
    </source>
</evidence>
<dbReference type="KEGG" id="tpol:Mal48_07320"/>
<proteinExistence type="predicted"/>
<feature type="chain" id="PRO_5022204804" description="DUF1570 domain-containing protein" evidence="2">
    <location>
        <begin position="25"/>
        <end position="375"/>
    </location>
</feature>
<keyword evidence="2" id="KW-0732">Signal</keyword>
<dbReference type="InterPro" id="IPR011464">
    <property type="entry name" value="DUF1570"/>
</dbReference>
<sequence precursor="true">MSRICQHLLIGVIALVSIAANANAQSQVELHIGDARHIGKPVAHNKQVCWLASTDGQYSQVLFSRVTEFAKHPKPFRAQSLVEAKNELKAELGRSFEVQIRGSFVIAGPAKRVGKYAEALEEMSRSFFRYISVRRLPIVQPEFPLIVVIFPDENSFAEYCRTDGMFFTPYLKGYYHPMTNRVALFEASDPRQSSNRRGSSRSETADLSKQTVSTLIHEGIHQLAFNNGLHSRIGQNPRWVVEGLATMLEADGILNASRVSSRETINRSRLLRFQEYCKEQRSETIADFIADDERYFQKNALDAYSQAWALTYFLAEEYSSNYARYLKTIAQRDPLKGPYQADERLADFQSAFGKDLQWLEVKFIRFIDGLNANQR</sequence>
<dbReference type="EMBL" id="CP036267">
    <property type="protein sequence ID" value="QDT31498.1"/>
    <property type="molecule type" value="Genomic_DNA"/>
</dbReference>
<name>A0A517QIR6_9PLAN</name>
<gene>
    <name evidence="4" type="ORF">Mal48_07320</name>
</gene>
<evidence type="ECO:0000313" key="5">
    <source>
        <dbReference type="Proteomes" id="UP000315724"/>
    </source>
</evidence>
<reference evidence="4 5" key="1">
    <citation type="submission" date="2019-02" db="EMBL/GenBank/DDBJ databases">
        <title>Deep-cultivation of Planctomycetes and their phenomic and genomic characterization uncovers novel biology.</title>
        <authorList>
            <person name="Wiegand S."/>
            <person name="Jogler M."/>
            <person name="Boedeker C."/>
            <person name="Pinto D."/>
            <person name="Vollmers J."/>
            <person name="Rivas-Marin E."/>
            <person name="Kohn T."/>
            <person name="Peeters S.H."/>
            <person name="Heuer A."/>
            <person name="Rast P."/>
            <person name="Oberbeckmann S."/>
            <person name="Bunk B."/>
            <person name="Jeske O."/>
            <person name="Meyerdierks A."/>
            <person name="Storesund J.E."/>
            <person name="Kallscheuer N."/>
            <person name="Luecker S."/>
            <person name="Lage O.M."/>
            <person name="Pohl T."/>
            <person name="Merkel B.J."/>
            <person name="Hornburger P."/>
            <person name="Mueller R.-W."/>
            <person name="Bruemmer F."/>
            <person name="Labrenz M."/>
            <person name="Spormann A.M."/>
            <person name="Op den Camp H."/>
            <person name="Overmann J."/>
            <person name="Amann R."/>
            <person name="Jetten M.S.M."/>
            <person name="Mascher T."/>
            <person name="Medema M.H."/>
            <person name="Devos D.P."/>
            <person name="Kaster A.-K."/>
            <person name="Ovreas L."/>
            <person name="Rohde M."/>
            <person name="Galperin M.Y."/>
            <person name="Jogler C."/>
        </authorList>
    </citation>
    <scope>NUCLEOTIDE SEQUENCE [LARGE SCALE GENOMIC DNA]</scope>
    <source>
        <strain evidence="4 5">Mal48</strain>
    </source>
</reference>
<protein>
    <recommendedName>
        <fullName evidence="3">DUF1570 domain-containing protein</fullName>
    </recommendedName>
</protein>
<evidence type="ECO:0000256" key="2">
    <source>
        <dbReference type="SAM" id="SignalP"/>
    </source>
</evidence>
<accession>A0A517QIR6</accession>
<organism evidence="4 5">
    <name type="scientific">Thalassoglobus polymorphus</name>
    <dbReference type="NCBI Taxonomy" id="2527994"/>
    <lineage>
        <taxon>Bacteria</taxon>
        <taxon>Pseudomonadati</taxon>
        <taxon>Planctomycetota</taxon>
        <taxon>Planctomycetia</taxon>
        <taxon>Planctomycetales</taxon>
        <taxon>Planctomycetaceae</taxon>
        <taxon>Thalassoglobus</taxon>
    </lineage>
</organism>
<dbReference type="RefSeq" id="WP_145196110.1">
    <property type="nucleotide sequence ID" value="NZ_CP036267.1"/>
</dbReference>
<evidence type="ECO:0000259" key="3">
    <source>
        <dbReference type="Pfam" id="PF07607"/>
    </source>
</evidence>
<evidence type="ECO:0000313" key="4">
    <source>
        <dbReference type="EMBL" id="QDT31498.1"/>
    </source>
</evidence>